<keyword evidence="2 5" id="KW-0812">Transmembrane</keyword>
<evidence type="ECO:0000259" key="6">
    <source>
        <dbReference type="PROSITE" id="PS50850"/>
    </source>
</evidence>
<evidence type="ECO:0000256" key="5">
    <source>
        <dbReference type="SAM" id="Phobius"/>
    </source>
</evidence>
<name>A0AAN5AE52_BIFAD</name>
<evidence type="ECO:0000256" key="4">
    <source>
        <dbReference type="ARBA" id="ARBA00023136"/>
    </source>
</evidence>
<dbReference type="Gene3D" id="1.20.1250.20">
    <property type="entry name" value="MFS general substrate transporter like domains"/>
    <property type="match status" value="1"/>
</dbReference>
<keyword evidence="4 5" id="KW-0472">Membrane</keyword>
<reference evidence="7" key="1">
    <citation type="submission" date="2021-08" db="EMBL/GenBank/DDBJ databases">
        <title>Draft genome sequence of the GABA producer Bifidobacterium adolescentis 4-2, isolated from healthy human feces.</title>
        <authorList>
            <person name="Altaib H."/>
            <person name="Niwa R."/>
            <person name="Abe M."/>
            <person name="Suzuki T."/>
        </authorList>
    </citation>
    <scope>NUCLEOTIDE SEQUENCE</scope>
    <source>
        <strain evidence="7">4-2</strain>
    </source>
</reference>
<gene>
    <name evidence="7" type="ORF">BIFAD42_06480</name>
</gene>
<dbReference type="PROSITE" id="PS50850">
    <property type="entry name" value="MFS"/>
    <property type="match status" value="1"/>
</dbReference>
<feature type="domain" description="Major facilitator superfamily (MFS) profile" evidence="6">
    <location>
        <begin position="1"/>
        <end position="113"/>
    </location>
</feature>
<feature type="transmembrane region" description="Helical" evidence="5">
    <location>
        <begin position="62"/>
        <end position="82"/>
    </location>
</feature>
<feature type="transmembrane region" description="Helical" evidence="5">
    <location>
        <begin position="88"/>
        <end position="109"/>
    </location>
</feature>
<dbReference type="Proteomes" id="UP000886943">
    <property type="component" value="Unassembled WGS sequence"/>
</dbReference>
<evidence type="ECO:0000313" key="7">
    <source>
        <dbReference type="EMBL" id="GJD13664.1"/>
    </source>
</evidence>
<evidence type="ECO:0000313" key="8">
    <source>
        <dbReference type="Proteomes" id="UP000886943"/>
    </source>
</evidence>
<dbReference type="RefSeq" id="WP_263406567.1">
    <property type="nucleotide sequence ID" value="NZ_BPPZ01000002.1"/>
</dbReference>
<keyword evidence="3 5" id="KW-1133">Transmembrane helix</keyword>
<comment type="caution">
    <text evidence="7">The sequence shown here is derived from an EMBL/GenBank/DDBJ whole genome shotgun (WGS) entry which is preliminary data.</text>
</comment>
<accession>A0AAN5AE52</accession>
<dbReference type="Pfam" id="PF07690">
    <property type="entry name" value="MFS_1"/>
    <property type="match status" value="1"/>
</dbReference>
<organism evidence="7 8">
    <name type="scientific">Bifidobacterium adolescentis</name>
    <dbReference type="NCBI Taxonomy" id="1680"/>
    <lineage>
        <taxon>Bacteria</taxon>
        <taxon>Bacillati</taxon>
        <taxon>Actinomycetota</taxon>
        <taxon>Actinomycetes</taxon>
        <taxon>Bifidobacteriales</taxon>
        <taxon>Bifidobacteriaceae</taxon>
        <taxon>Bifidobacterium</taxon>
    </lineage>
</organism>
<dbReference type="InterPro" id="IPR011701">
    <property type="entry name" value="MFS"/>
</dbReference>
<protein>
    <recommendedName>
        <fullName evidence="6">Major facilitator superfamily (MFS) profile domain-containing protein</fullName>
    </recommendedName>
</protein>
<dbReference type="GO" id="GO:0022857">
    <property type="term" value="F:transmembrane transporter activity"/>
    <property type="evidence" value="ECO:0007669"/>
    <property type="project" value="InterPro"/>
</dbReference>
<sequence>MFVSSTIIAIGIAVPWVLKSQFSMFVYAALMGLGYGIYMVVDQALNVDVLPNPNEAGKALGILNLANTLGQVIAPIVVSSIVVATGGYFLVFPIAIAAVTIGAVVILFIKKVK</sequence>
<dbReference type="GO" id="GO:0005886">
    <property type="term" value="C:plasma membrane"/>
    <property type="evidence" value="ECO:0007669"/>
    <property type="project" value="UniProtKB-SubCell"/>
</dbReference>
<proteinExistence type="predicted"/>
<dbReference type="EMBL" id="BPPZ01000002">
    <property type="protein sequence ID" value="GJD13664.1"/>
    <property type="molecule type" value="Genomic_DNA"/>
</dbReference>
<dbReference type="InterPro" id="IPR020846">
    <property type="entry name" value="MFS_dom"/>
</dbReference>
<dbReference type="SUPFAM" id="SSF103473">
    <property type="entry name" value="MFS general substrate transporter"/>
    <property type="match status" value="1"/>
</dbReference>
<comment type="subcellular location">
    <subcellularLocation>
        <location evidence="1">Cell membrane</location>
        <topology evidence="1">Multi-pass membrane protein</topology>
    </subcellularLocation>
</comment>
<evidence type="ECO:0000256" key="2">
    <source>
        <dbReference type="ARBA" id="ARBA00022692"/>
    </source>
</evidence>
<dbReference type="InterPro" id="IPR036259">
    <property type="entry name" value="MFS_trans_sf"/>
</dbReference>
<dbReference type="AlphaFoldDB" id="A0AAN5AE52"/>
<dbReference type="PANTHER" id="PTHR23528">
    <property type="match status" value="1"/>
</dbReference>
<feature type="transmembrane region" description="Helical" evidence="5">
    <location>
        <begin position="24"/>
        <end position="41"/>
    </location>
</feature>
<evidence type="ECO:0000256" key="1">
    <source>
        <dbReference type="ARBA" id="ARBA00004651"/>
    </source>
</evidence>
<evidence type="ECO:0000256" key="3">
    <source>
        <dbReference type="ARBA" id="ARBA00022989"/>
    </source>
</evidence>
<dbReference type="PANTHER" id="PTHR23528:SF1">
    <property type="entry name" value="MAJOR FACILITATOR SUPERFAMILY (MFS) PROFILE DOMAIN-CONTAINING PROTEIN"/>
    <property type="match status" value="1"/>
</dbReference>